<gene>
    <name evidence="1" type="ORF">O181_029712</name>
</gene>
<name>A0A9Q3CUB6_9BASI</name>
<sequence>MLDQLFLHLVQYADELKNSSRPSIECGVFKSLENIHISQTNEPSLTLEYRTPAPIDFSMPQSSSQLPPLKSTRNFEEIDPLDCLKYSSEFHFEACFHDSSVCLTSVSDLYLSGAPHEGEATGSIADSSFIDSSEEADPFFFCSPQHSRTSSENCVGDETTSKFSLDPFGDPLFRDCSISKEKRIMKSLRGYETMPLTSTLSDKSGNTHSQTHYKGEMRCPSLPAISGDSTISAIPSMESASILTPTNVFVANFPSHWSKSDLWDLFEGIPVATVHVLPEKRVTGDEPACGGTGITRASDAQALLSMLDKKIWLIDGSALKFRLANSSPPSEPVNFHPVKKNRTIRRHQHKVIGRNLFAFESYYLCRKLGLENHFRFVFADRLRAEQTVGNKQIGACDRHQIVVYKNTTSSGPEGATLSVVHGSRHRSGLLGCISGDASQRSSASQRPLLDFLRAQLSRRNNYNCQQTVSSTVKQFTTVPPSLRVSQTMEPTKLPVGNPAVRHGAINPTMPVPAIPLIPLPLPLTTMPQPRLRILEVQHGPEGLTQRIAYVPRAPYCFWPVDSQGELSYYTPLASPYSLGWGPSIEPGFALYHSQAALRGPKEPLMYATPP</sequence>
<dbReference type="GO" id="GO:0003676">
    <property type="term" value="F:nucleic acid binding"/>
    <property type="evidence" value="ECO:0007669"/>
    <property type="project" value="InterPro"/>
</dbReference>
<dbReference type="Proteomes" id="UP000765509">
    <property type="component" value="Unassembled WGS sequence"/>
</dbReference>
<evidence type="ECO:0000313" key="1">
    <source>
        <dbReference type="EMBL" id="MBW0489997.1"/>
    </source>
</evidence>
<protein>
    <recommendedName>
        <fullName evidence="3">RRM domain-containing protein</fullName>
    </recommendedName>
</protein>
<dbReference type="SUPFAM" id="SSF54928">
    <property type="entry name" value="RNA-binding domain, RBD"/>
    <property type="match status" value="1"/>
</dbReference>
<dbReference type="InterPro" id="IPR035979">
    <property type="entry name" value="RBD_domain_sf"/>
</dbReference>
<evidence type="ECO:0000313" key="2">
    <source>
        <dbReference type="Proteomes" id="UP000765509"/>
    </source>
</evidence>
<dbReference type="Gene3D" id="3.30.70.330">
    <property type="match status" value="1"/>
</dbReference>
<comment type="caution">
    <text evidence="1">The sequence shown here is derived from an EMBL/GenBank/DDBJ whole genome shotgun (WGS) entry which is preliminary data.</text>
</comment>
<keyword evidence="2" id="KW-1185">Reference proteome</keyword>
<dbReference type="AlphaFoldDB" id="A0A9Q3CUB6"/>
<dbReference type="EMBL" id="AVOT02010361">
    <property type="protein sequence ID" value="MBW0489997.1"/>
    <property type="molecule type" value="Genomic_DNA"/>
</dbReference>
<dbReference type="OrthoDB" id="2505717at2759"/>
<dbReference type="InterPro" id="IPR012677">
    <property type="entry name" value="Nucleotide-bd_a/b_plait_sf"/>
</dbReference>
<accession>A0A9Q3CUB6</accession>
<proteinExistence type="predicted"/>
<reference evidence="1" key="1">
    <citation type="submission" date="2021-03" db="EMBL/GenBank/DDBJ databases">
        <title>Draft genome sequence of rust myrtle Austropuccinia psidii MF-1, a brazilian biotype.</title>
        <authorList>
            <person name="Quecine M.C."/>
            <person name="Pachon D.M.R."/>
            <person name="Bonatelli M.L."/>
            <person name="Correr F.H."/>
            <person name="Franceschini L.M."/>
            <person name="Leite T.F."/>
            <person name="Margarido G.R.A."/>
            <person name="Almeida C.A."/>
            <person name="Ferrarezi J.A."/>
            <person name="Labate C.A."/>
        </authorList>
    </citation>
    <scope>NUCLEOTIDE SEQUENCE</scope>
    <source>
        <strain evidence="1">MF-1</strain>
    </source>
</reference>
<evidence type="ECO:0008006" key="3">
    <source>
        <dbReference type="Google" id="ProtNLM"/>
    </source>
</evidence>
<organism evidence="1 2">
    <name type="scientific">Austropuccinia psidii MF-1</name>
    <dbReference type="NCBI Taxonomy" id="1389203"/>
    <lineage>
        <taxon>Eukaryota</taxon>
        <taxon>Fungi</taxon>
        <taxon>Dikarya</taxon>
        <taxon>Basidiomycota</taxon>
        <taxon>Pucciniomycotina</taxon>
        <taxon>Pucciniomycetes</taxon>
        <taxon>Pucciniales</taxon>
        <taxon>Sphaerophragmiaceae</taxon>
        <taxon>Austropuccinia</taxon>
    </lineage>
</organism>